<proteinExistence type="inferred from homology"/>
<name>A0A1G8GZK3_9MICC</name>
<evidence type="ECO:0000313" key="7">
    <source>
        <dbReference type="Proteomes" id="UP000199258"/>
    </source>
</evidence>
<dbReference type="Proteomes" id="UP000199258">
    <property type="component" value="Unassembled WGS sequence"/>
</dbReference>
<dbReference type="RefSeq" id="WP_090585556.1">
    <property type="nucleotide sequence ID" value="NZ_FNDT01000005.1"/>
</dbReference>
<dbReference type="Pfam" id="PF07804">
    <property type="entry name" value="HipA_C"/>
    <property type="match status" value="1"/>
</dbReference>
<dbReference type="NCBIfam" id="TIGR03071">
    <property type="entry name" value="couple_hipA"/>
    <property type="match status" value="1"/>
</dbReference>
<evidence type="ECO:0000256" key="2">
    <source>
        <dbReference type="ARBA" id="ARBA00022679"/>
    </source>
</evidence>
<dbReference type="STRING" id="335973.SAMN04488693_10511"/>
<protein>
    <submittedName>
        <fullName evidence="6">Serine/threonine-protein kinase HipA</fullName>
    </submittedName>
</protein>
<organism evidence="6 7">
    <name type="scientific">Arthrobacter subterraneus</name>
    <dbReference type="NCBI Taxonomy" id="335973"/>
    <lineage>
        <taxon>Bacteria</taxon>
        <taxon>Bacillati</taxon>
        <taxon>Actinomycetota</taxon>
        <taxon>Actinomycetes</taxon>
        <taxon>Micrococcales</taxon>
        <taxon>Micrococcaceae</taxon>
        <taxon>Arthrobacter</taxon>
    </lineage>
</organism>
<comment type="similarity">
    <text evidence="1">Belongs to the HipA Ser/Thr kinase family.</text>
</comment>
<gene>
    <name evidence="6" type="ORF">SAMN04488693_10511</name>
</gene>
<dbReference type="InterPro" id="IPR052028">
    <property type="entry name" value="HipA_Ser/Thr_kinase"/>
</dbReference>
<evidence type="ECO:0000259" key="5">
    <source>
        <dbReference type="Pfam" id="PF13657"/>
    </source>
</evidence>
<sequence>MRGSDLQDLRFIRKSDVYQNGVLAGHLERTSSAGTRFSYTTDFLGSGSRPIATTLPLTESAVETPAGSLPAFFAGLLPEGYRLSLLRRAVKTSLDDELTLLLAVGADVPGDVQVVPHGEAPAEPKAAANATSPEETDFASLFDAVDLHALPGVQAKASASMLTVPLAIQRRRYILKLNPPEYPHLIHNEAMHLAGAKALKIPVTRSSLVADRNMLPGLLVERFDRRWEAGALQRLPQEDATQVLNLPPGAKYGVDAEEVVLALAGVCKAGAIARRNLYLQFLFAWLTGNGDLHAKNVSVLGSTRGDFVVAPVYDIPCTLLYGDNTMALPIAGRIRNLKAKHWAEFADTLGLPERAVKTAIGLALTAAKSIDLDQLPFSGSPLNGAKRELRFRRRELAD</sequence>
<evidence type="ECO:0000256" key="3">
    <source>
        <dbReference type="ARBA" id="ARBA00022777"/>
    </source>
</evidence>
<feature type="domain" description="HipA-like C-terminal" evidence="4">
    <location>
        <begin position="150"/>
        <end position="361"/>
    </location>
</feature>
<accession>A0A1G8GZK3</accession>
<keyword evidence="2" id="KW-0808">Transferase</keyword>
<keyword evidence="3 6" id="KW-0418">Kinase</keyword>
<dbReference type="AlphaFoldDB" id="A0A1G8GZK3"/>
<dbReference type="Pfam" id="PF13657">
    <property type="entry name" value="Couple_hipA"/>
    <property type="match status" value="1"/>
</dbReference>
<dbReference type="OrthoDB" id="3182374at2"/>
<dbReference type="InterPro" id="IPR012893">
    <property type="entry name" value="HipA-like_C"/>
</dbReference>
<dbReference type="EMBL" id="FNDT01000005">
    <property type="protein sequence ID" value="SDH99838.1"/>
    <property type="molecule type" value="Genomic_DNA"/>
</dbReference>
<feature type="domain" description="HipA N-terminal subdomain 1" evidence="5">
    <location>
        <begin position="16"/>
        <end position="114"/>
    </location>
</feature>
<dbReference type="GO" id="GO:0005829">
    <property type="term" value="C:cytosol"/>
    <property type="evidence" value="ECO:0007669"/>
    <property type="project" value="TreeGrafter"/>
</dbReference>
<evidence type="ECO:0000256" key="1">
    <source>
        <dbReference type="ARBA" id="ARBA00010164"/>
    </source>
</evidence>
<dbReference type="PANTHER" id="PTHR37419">
    <property type="entry name" value="SERINE/THREONINE-PROTEIN KINASE TOXIN HIPA"/>
    <property type="match status" value="1"/>
</dbReference>
<dbReference type="PANTHER" id="PTHR37419:SF1">
    <property type="entry name" value="SERINE_THREONINE-PROTEIN KINASE TOXIN HIPA"/>
    <property type="match status" value="1"/>
</dbReference>
<reference evidence="6 7" key="1">
    <citation type="submission" date="2016-10" db="EMBL/GenBank/DDBJ databases">
        <authorList>
            <person name="de Groot N.N."/>
        </authorList>
    </citation>
    <scope>NUCLEOTIDE SEQUENCE [LARGE SCALE GENOMIC DNA]</scope>
    <source>
        <strain evidence="6 7">NP_1H</strain>
    </source>
</reference>
<dbReference type="InterPro" id="IPR017508">
    <property type="entry name" value="HipA_N1"/>
</dbReference>
<dbReference type="GO" id="GO:0004674">
    <property type="term" value="F:protein serine/threonine kinase activity"/>
    <property type="evidence" value="ECO:0007669"/>
    <property type="project" value="TreeGrafter"/>
</dbReference>
<keyword evidence="7" id="KW-1185">Reference proteome</keyword>
<evidence type="ECO:0000259" key="4">
    <source>
        <dbReference type="Pfam" id="PF07804"/>
    </source>
</evidence>
<evidence type="ECO:0000313" key="6">
    <source>
        <dbReference type="EMBL" id="SDH99838.1"/>
    </source>
</evidence>